<dbReference type="EMBL" id="BMLN01000006">
    <property type="protein sequence ID" value="GGO02172.1"/>
    <property type="molecule type" value="Genomic_DNA"/>
</dbReference>
<organism evidence="1 2">
    <name type="scientific">Saccharibacillus kuerlensis</name>
    <dbReference type="NCBI Taxonomy" id="459527"/>
    <lineage>
        <taxon>Bacteria</taxon>
        <taxon>Bacillati</taxon>
        <taxon>Bacillota</taxon>
        <taxon>Bacilli</taxon>
        <taxon>Bacillales</taxon>
        <taxon>Paenibacillaceae</taxon>
        <taxon>Saccharibacillus</taxon>
    </lineage>
</organism>
<protein>
    <submittedName>
        <fullName evidence="1">Uncharacterized protein</fullName>
    </submittedName>
</protein>
<dbReference type="Proteomes" id="UP000606653">
    <property type="component" value="Unassembled WGS sequence"/>
</dbReference>
<name>A0ABQ2L678_9BACL</name>
<keyword evidence="2" id="KW-1185">Reference proteome</keyword>
<evidence type="ECO:0000313" key="1">
    <source>
        <dbReference type="EMBL" id="GGO02172.1"/>
    </source>
</evidence>
<gene>
    <name evidence="1" type="ORF">GCM10010969_25210</name>
</gene>
<sequence length="58" mass="6207">MLDYDEHAKTRPTFAGTAAILFSFNFDAVQPAQTSTSVCPMFVQGLVYIAFTCLGAAA</sequence>
<evidence type="ECO:0000313" key="2">
    <source>
        <dbReference type="Proteomes" id="UP000606653"/>
    </source>
</evidence>
<comment type="caution">
    <text evidence="1">The sequence shown here is derived from an EMBL/GenBank/DDBJ whole genome shotgun (WGS) entry which is preliminary data.</text>
</comment>
<proteinExistence type="predicted"/>
<reference evidence="2" key="1">
    <citation type="journal article" date="2019" name="Int. J. Syst. Evol. Microbiol.">
        <title>The Global Catalogue of Microorganisms (GCM) 10K type strain sequencing project: providing services to taxonomists for standard genome sequencing and annotation.</title>
        <authorList>
            <consortium name="The Broad Institute Genomics Platform"/>
            <consortium name="The Broad Institute Genome Sequencing Center for Infectious Disease"/>
            <person name="Wu L."/>
            <person name="Ma J."/>
        </authorList>
    </citation>
    <scope>NUCLEOTIDE SEQUENCE [LARGE SCALE GENOMIC DNA]</scope>
    <source>
        <strain evidence="2">CGMCC 1.6964</strain>
    </source>
</reference>
<accession>A0ABQ2L678</accession>